<accession>A0A2G4YTW5</accession>
<protein>
    <submittedName>
        <fullName evidence="4">Molecular chaperone Hsp20</fullName>
    </submittedName>
</protein>
<organism evidence="4 5">
    <name type="scientific">Paremcibacter congregatus</name>
    <dbReference type="NCBI Taxonomy" id="2043170"/>
    <lineage>
        <taxon>Bacteria</taxon>
        <taxon>Pseudomonadati</taxon>
        <taxon>Pseudomonadota</taxon>
        <taxon>Alphaproteobacteria</taxon>
        <taxon>Emcibacterales</taxon>
        <taxon>Emcibacteraceae</taxon>
        <taxon>Paremcibacter</taxon>
    </lineage>
</organism>
<proteinExistence type="inferred from homology"/>
<sequence>MSIRDLVPSLWQEKGNGRRESLMPIETLKEEMDQLFDNFYPLSGRPFQRRWADRKISSIALADIGETEKAFEVTMDLPGFDEKDIDITYADNQLTVEGKKEDTREEDGREYHRLERSCGSFRRSFYLPVDVLEDKMNAVFKKGVLKITLPKSPEAQKAQKKIAIKTA</sequence>
<dbReference type="InterPro" id="IPR031107">
    <property type="entry name" value="Small_HSP"/>
</dbReference>
<dbReference type="InterPro" id="IPR002068">
    <property type="entry name" value="A-crystallin/Hsp20_dom"/>
</dbReference>
<name>A0A2G4YTW5_9PROT</name>
<dbReference type="Pfam" id="PF00011">
    <property type="entry name" value="HSP20"/>
    <property type="match status" value="1"/>
</dbReference>
<dbReference type="Proteomes" id="UP000229730">
    <property type="component" value="Unassembled WGS sequence"/>
</dbReference>
<gene>
    <name evidence="4" type="ORF">CRD36_03620</name>
</gene>
<dbReference type="EMBL" id="PDEM01000009">
    <property type="protein sequence ID" value="PHZ85781.1"/>
    <property type="molecule type" value="Genomic_DNA"/>
</dbReference>
<dbReference type="InterPro" id="IPR008978">
    <property type="entry name" value="HSP20-like_chaperone"/>
</dbReference>
<dbReference type="RefSeq" id="WP_099471366.1">
    <property type="nucleotide sequence ID" value="NZ_CP041025.1"/>
</dbReference>
<evidence type="ECO:0000313" key="5">
    <source>
        <dbReference type="Proteomes" id="UP000229730"/>
    </source>
</evidence>
<comment type="similarity">
    <text evidence="1 2">Belongs to the small heat shock protein (HSP20) family.</text>
</comment>
<dbReference type="PROSITE" id="PS01031">
    <property type="entry name" value="SHSP"/>
    <property type="match status" value="1"/>
</dbReference>
<dbReference type="AlphaFoldDB" id="A0A2G4YTW5"/>
<dbReference type="PANTHER" id="PTHR11527">
    <property type="entry name" value="HEAT-SHOCK PROTEIN 20 FAMILY MEMBER"/>
    <property type="match status" value="1"/>
</dbReference>
<reference evidence="4 5" key="1">
    <citation type="submission" date="2017-10" db="EMBL/GenBank/DDBJ databases">
        <title>Frigbacter circumglobatus gen. nov. sp. nov., isolated from sediment cultured in situ.</title>
        <authorList>
            <person name="Zhao Z."/>
        </authorList>
    </citation>
    <scope>NUCLEOTIDE SEQUENCE [LARGE SCALE GENOMIC DNA]</scope>
    <source>
        <strain evidence="4 5">ZYL</strain>
    </source>
</reference>
<dbReference type="CDD" id="cd06464">
    <property type="entry name" value="ACD_sHsps-like"/>
    <property type="match status" value="1"/>
</dbReference>
<dbReference type="OrthoDB" id="9808910at2"/>
<evidence type="ECO:0000313" key="4">
    <source>
        <dbReference type="EMBL" id="PHZ85781.1"/>
    </source>
</evidence>
<feature type="domain" description="SHSP" evidence="3">
    <location>
        <begin position="52"/>
        <end position="167"/>
    </location>
</feature>
<keyword evidence="5" id="KW-1185">Reference proteome</keyword>
<evidence type="ECO:0000256" key="1">
    <source>
        <dbReference type="PROSITE-ProRule" id="PRU00285"/>
    </source>
</evidence>
<evidence type="ECO:0000256" key="2">
    <source>
        <dbReference type="RuleBase" id="RU003616"/>
    </source>
</evidence>
<comment type="caution">
    <text evidence="4">The sequence shown here is derived from an EMBL/GenBank/DDBJ whole genome shotgun (WGS) entry which is preliminary data.</text>
</comment>
<dbReference type="SUPFAM" id="SSF49764">
    <property type="entry name" value="HSP20-like chaperones"/>
    <property type="match status" value="1"/>
</dbReference>
<evidence type="ECO:0000259" key="3">
    <source>
        <dbReference type="PROSITE" id="PS01031"/>
    </source>
</evidence>
<dbReference type="InParanoid" id="A0A2G4YTW5"/>
<dbReference type="Gene3D" id="2.60.40.790">
    <property type="match status" value="1"/>
</dbReference>